<accession>A0ABW0MJD9</accession>
<comment type="caution">
    <text evidence="1">The sequence shown here is derived from an EMBL/GenBank/DDBJ whole genome shotgun (WGS) entry which is preliminary data.</text>
</comment>
<protein>
    <recommendedName>
        <fullName evidence="3">DUF4240 domain-containing protein</fullName>
    </recommendedName>
</protein>
<name>A0ABW0MJD9_9BURK</name>
<organism evidence="1 2">
    <name type="scientific">Massilia suwonensis</name>
    <dbReference type="NCBI Taxonomy" id="648895"/>
    <lineage>
        <taxon>Bacteria</taxon>
        <taxon>Pseudomonadati</taxon>
        <taxon>Pseudomonadota</taxon>
        <taxon>Betaproteobacteria</taxon>
        <taxon>Burkholderiales</taxon>
        <taxon>Oxalobacteraceae</taxon>
        <taxon>Telluria group</taxon>
        <taxon>Massilia</taxon>
    </lineage>
</organism>
<sequence length="170" mass="19024">MFENIKRFFEADSGSQPPADLPFDYDDLVLLDAEDLAEVGILEAYQQLHPQLRQYGAAEIDIAEEVDEDAGTYTVLADGIRYPIYGEGAEEDAWVLATIAFFDIVNAGLADASHRFYALYGGNDLAGIFLSDEQFRLAQRCFKRAMDRPWVPVNQPPHYGFPQDEEAPAP</sequence>
<dbReference type="Proteomes" id="UP001596101">
    <property type="component" value="Unassembled WGS sequence"/>
</dbReference>
<proteinExistence type="predicted"/>
<dbReference type="RefSeq" id="WP_379752830.1">
    <property type="nucleotide sequence ID" value="NZ_JBHSMR010000012.1"/>
</dbReference>
<gene>
    <name evidence="1" type="ORF">ACFPQ5_07210</name>
</gene>
<reference evidence="2" key="1">
    <citation type="journal article" date="2019" name="Int. J. Syst. Evol. Microbiol.">
        <title>The Global Catalogue of Microorganisms (GCM) 10K type strain sequencing project: providing services to taxonomists for standard genome sequencing and annotation.</title>
        <authorList>
            <consortium name="The Broad Institute Genomics Platform"/>
            <consortium name="The Broad Institute Genome Sequencing Center for Infectious Disease"/>
            <person name="Wu L."/>
            <person name="Ma J."/>
        </authorList>
    </citation>
    <scope>NUCLEOTIDE SEQUENCE [LARGE SCALE GENOMIC DNA]</scope>
    <source>
        <strain evidence="2">CCUG 43111</strain>
    </source>
</reference>
<dbReference type="EMBL" id="JBHSMR010000012">
    <property type="protein sequence ID" value="MFC5477969.1"/>
    <property type="molecule type" value="Genomic_DNA"/>
</dbReference>
<keyword evidence="2" id="KW-1185">Reference proteome</keyword>
<evidence type="ECO:0008006" key="3">
    <source>
        <dbReference type="Google" id="ProtNLM"/>
    </source>
</evidence>
<evidence type="ECO:0000313" key="1">
    <source>
        <dbReference type="EMBL" id="MFC5477969.1"/>
    </source>
</evidence>
<evidence type="ECO:0000313" key="2">
    <source>
        <dbReference type="Proteomes" id="UP001596101"/>
    </source>
</evidence>